<dbReference type="PROSITE" id="PS51257">
    <property type="entry name" value="PROKAR_LIPOPROTEIN"/>
    <property type="match status" value="1"/>
</dbReference>
<keyword evidence="3" id="KW-1185">Reference proteome</keyword>
<feature type="region of interest" description="Disordered" evidence="1">
    <location>
        <begin position="21"/>
        <end position="70"/>
    </location>
</feature>
<evidence type="ECO:0000313" key="3">
    <source>
        <dbReference type="Proteomes" id="UP000676967"/>
    </source>
</evidence>
<sequence>MARFGRFVALVVIAGLTGCGSATKPGTPETSARPSVAGPAPSDPSAATGGAPGDPSESVAPGSSAAVDDPPGLLTCRALARAIREASLMRPGVVQGIVDVSGTADAPVADAAARLAQAYRTALASRGAQGEPDAVAAVSAAAADMAQVCADSGFDMAD</sequence>
<evidence type="ECO:0008006" key="4">
    <source>
        <dbReference type="Google" id="ProtNLM"/>
    </source>
</evidence>
<organism evidence="2 3">
    <name type="scientific">Actinoplanes ianthinogenes</name>
    <dbReference type="NCBI Taxonomy" id="122358"/>
    <lineage>
        <taxon>Bacteria</taxon>
        <taxon>Bacillati</taxon>
        <taxon>Actinomycetota</taxon>
        <taxon>Actinomycetes</taxon>
        <taxon>Micromonosporales</taxon>
        <taxon>Micromonosporaceae</taxon>
        <taxon>Actinoplanes</taxon>
    </lineage>
</organism>
<protein>
    <recommendedName>
        <fullName evidence="4">Lipoprotein</fullName>
    </recommendedName>
</protein>
<accession>A0ABM7LZG7</accession>
<dbReference type="EMBL" id="AP023356">
    <property type="protein sequence ID" value="BCJ44722.1"/>
    <property type="molecule type" value="Genomic_DNA"/>
</dbReference>
<gene>
    <name evidence="2" type="ORF">Aiant_53790</name>
</gene>
<evidence type="ECO:0000256" key="1">
    <source>
        <dbReference type="SAM" id="MobiDB-lite"/>
    </source>
</evidence>
<dbReference type="Proteomes" id="UP000676967">
    <property type="component" value="Chromosome"/>
</dbReference>
<name>A0ABM7LZG7_9ACTN</name>
<reference evidence="2 3" key="1">
    <citation type="submission" date="2020-08" db="EMBL/GenBank/DDBJ databases">
        <title>Whole genome shotgun sequence of Actinoplanes ianthinogenes NBRC 13996.</title>
        <authorList>
            <person name="Komaki H."/>
            <person name="Tamura T."/>
        </authorList>
    </citation>
    <scope>NUCLEOTIDE SEQUENCE [LARGE SCALE GENOMIC DNA]</scope>
    <source>
        <strain evidence="2 3">NBRC 13996</strain>
    </source>
</reference>
<evidence type="ECO:0000313" key="2">
    <source>
        <dbReference type="EMBL" id="BCJ44722.1"/>
    </source>
</evidence>
<proteinExistence type="predicted"/>